<dbReference type="CDD" id="cd00057">
    <property type="entry name" value="FA58C"/>
    <property type="match status" value="1"/>
</dbReference>
<accession>A0A9Q1B8A9</accession>
<dbReference type="FunFam" id="2.60.120.1000:FF:000005">
    <property type="entry name" value="Contactin associated protein-like 2"/>
    <property type="match status" value="1"/>
</dbReference>
<dbReference type="EMBL" id="JAPFRF010000001">
    <property type="protein sequence ID" value="KAJ7345918.1"/>
    <property type="molecule type" value="Genomic_DNA"/>
</dbReference>
<dbReference type="SUPFAM" id="SSF49899">
    <property type="entry name" value="Concanavalin A-like lectins/glucanases"/>
    <property type="match status" value="4"/>
</dbReference>
<dbReference type="SUPFAM" id="SSF56496">
    <property type="entry name" value="Fibrinogen C-terminal domain-like"/>
    <property type="match status" value="1"/>
</dbReference>
<dbReference type="InterPro" id="IPR002181">
    <property type="entry name" value="Fibrinogen_a/b/g_C_dom"/>
</dbReference>
<dbReference type="SMART" id="SM00181">
    <property type="entry name" value="EGF"/>
    <property type="match status" value="2"/>
</dbReference>
<feature type="domain" description="EGF-like" evidence="17">
    <location>
        <begin position="550"/>
        <end position="587"/>
    </location>
</feature>
<comment type="function">
    <text evidence="1">May play a role in the correct development and proper functioning of the peripheral and central nervous system and be involved in cell adhesion and intercellular communication.</text>
</comment>
<comment type="similarity">
    <text evidence="3">Belongs to the neurexin family.</text>
</comment>
<dbReference type="OrthoDB" id="26719at2759"/>
<feature type="chain" id="PRO_5040372355" description="Contactin-associated protein-like 5" evidence="14">
    <location>
        <begin position="26"/>
        <end position="1310"/>
    </location>
</feature>
<feature type="domain" description="Laminin G" evidence="16">
    <location>
        <begin position="1021"/>
        <end position="1203"/>
    </location>
</feature>
<comment type="caution">
    <text evidence="19">The sequence shown here is derived from an EMBL/GenBank/DDBJ whole genome shotgun (WGS) entry which is preliminary data.</text>
</comment>
<comment type="subcellular location">
    <subcellularLocation>
        <location evidence="2">Membrane</location>
        <topology evidence="2">Single-pass type I membrane protein</topology>
    </subcellularLocation>
</comment>
<feature type="domain" description="Fibrinogen C-terminal" evidence="18">
    <location>
        <begin position="586"/>
        <end position="638"/>
    </location>
</feature>
<evidence type="ECO:0000256" key="4">
    <source>
        <dbReference type="ARBA" id="ARBA00022536"/>
    </source>
</evidence>
<dbReference type="SMART" id="SM00282">
    <property type="entry name" value="LamG"/>
    <property type="match status" value="4"/>
</dbReference>
<evidence type="ECO:0000256" key="12">
    <source>
        <dbReference type="PROSITE-ProRule" id="PRU00122"/>
    </source>
</evidence>
<dbReference type="InterPro" id="IPR001881">
    <property type="entry name" value="EGF-like_Ca-bd_dom"/>
</dbReference>
<keyword evidence="9 13" id="KW-0472">Membrane</keyword>
<dbReference type="PANTHER" id="PTHR15036:SF46">
    <property type="entry name" value="CONTACTIN-ASSOCIATED PROTEIN-LIKE 5"/>
    <property type="match status" value="1"/>
</dbReference>
<keyword evidence="6 14" id="KW-0732">Signal</keyword>
<sequence>MDPTSRHFGVAIWLLLLSFWRLASSASNYNCEEPLVLSLPATAFDSSSALSSSHSPSFAKLIRRDGSGGWSPLDSSREQWLQIDLGDRVEITGVATQGRYGSSDWTTSYILMFSDTGRNWKQYREEDIIWVFQGNTNADSVVQHKLLHSVKARFVRFVPLQWNPSGKIGLRVEVFGCPYKSDIADFDGRSSLLYRFNQKLMSTFKDVVSLKFKSMQGDGVLFHGEGQRGDYITLELQNGKLSLHINLGDAKLRFSNTHTSVTLGSLLDDQHWHSVLIERFNKQVNFTVDKHMQHFRTKGDSDDLNIDYELSFGGIPVPGKPGTFLKKNFHGCIENLYYNGVNIIDLAKRRKPQIYIVGNVTFACAEPPITPITFDSSNSSYLLLPGTPQLDGLSVSFQFRTWNKDGLLLSTELSEDSGLLLLYLQHGKLALVIQKAAEKYVVITAGNNLYDGLWHSVNINARRHRITLTLDNDVASAVHATTVSQIYSGHSYYFGGCPDNSADSQCLNPISAFQGCMRLIFIDNQPKDLILVQQGSLGNFSDLRIDLCGIKDRCLPNYCEHGGKCSQSWTTFHCDCSDTGYMGTTCHNSVYEQSCEAYRHQGKTSGFFHIDPDASGPLPPFLVYCNITEDKSWSIIEHNNTELTRVHGADPGKPYTMSFNYNSSMEQLEAMINSAEYCEQEAAYHCKKSRLLNTPNGIPFVWWVGRANEKHPYWGGSLPRVQQCACGLEESCLDLRYFCNCDADKEEWTNDTGFLSFKEHLPVNQIVITDTNRPNSEAAWRIGPLRCYGDRQFWNAAAFTTEASYLLFPTFHAEFTADISFFFKTTVAHGVFLENLGLKDFIRIEINSPKEITFTIDVGNGPVEVTVQSPVALNDNQWHYLHAERNLKEASLQVDHLPKRILQAPDEGHFRLQLNSQLFVGAMASRQKGFMGCIRSLQLNGQKLDLEERAKVTPGVKPGCPGHCSSYGNLCHNGGKCVEKVNGYLCDCTHSPFEGPFCREEVSALFEAGTSITYIFQDPYPVTKNASSSSSAIYADASTSKENIAFTFLTAHAPSLLFYLNFSSHDYLAVILSKNGSLQVRYRLSKERSLIFTIDSGNFANRELHQVKINRDGRELTIQIDQVLKVKHNFSSEADFRAIRSLTLGKVTDSQGLDRDVAKANSFGFIGCMSSVQYNHIAPLKAALRHPSIAPVTVLGTLSESNCRSLVAVDVNTATTVYSSSDPFGKADEREPLTNAVRSDSAVIGGVIAVVIFIIFCIVGIMSRFLYQHKQTHRGSQTKEKEYPEHLESSFKRDVDLQNTVSECKREYFI</sequence>
<evidence type="ECO:0000259" key="18">
    <source>
        <dbReference type="PROSITE" id="PS51406"/>
    </source>
</evidence>
<dbReference type="PROSITE" id="PS50025">
    <property type="entry name" value="LAM_G_DOMAIN"/>
    <property type="match status" value="4"/>
</dbReference>
<evidence type="ECO:0000256" key="1">
    <source>
        <dbReference type="ARBA" id="ARBA00003165"/>
    </source>
</evidence>
<dbReference type="PROSITE" id="PS51406">
    <property type="entry name" value="FIBRINOGEN_C_2"/>
    <property type="match status" value="1"/>
</dbReference>
<keyword evidence="10 12" id="KW-1015">Disulfide bond</keyword>
<name>A0A9Q1B8A9_9SAUR</name>
<dbReference type="PROSITE" id="PS50022">
    <property type="entry name" value="FA58C_3"/>
    <property type="match status" value="1"/>
</dbReference>
<evidence type="ECO:0000256" key="2">
    <source>
        <dbReference type="ARBA" id="ARBA00004479"/>
    </source>
</evidence>
<dbReference type="Gene3D" id="2.60.120.1000">
    <property type="match status" value="1"/>
</dbReference>
<proteinExistence type="inferred from homology"/>
<evidence type="ECO:0008006" key="21">
    <source>
        <dbReference type="Google" id="ProtNLM"/>
    </source>
</evidence>
<evidence type="ECO:0000256" key="14">
    <source>
        <dbReference type="SAM" id="SignalP"/>
    </source>
</evidence>
<keyword evidence="20" id="KW-1185">Reference proteome</keyword>
<evidence type="ECO:0000313" key="19">
    <source>
        <dbReference type="EMBL" id="KAJ7345918.1"/>
    </source>
</evidence>
<dbReference type="InterPro" id="IPR008979">
    <property type="entry name" value="Galactose-bd-like_sf"/>
</dbReference>
<dbReference type="PROSITE" id="PS50026">
    <property type="entry name" value="EGF_3"/>
    <property type="match status" value="2"/>
</dbReference>
<dbReference type="Pfam" id="PF00008">
    <property type="entry name" value="EGF"/>
    <property type="match status" value="1"/>
</dbReference>
<evidence type="ECO:0000256" key="10">
    <source>
        <dbReference type="ARBA" id="ARBA00023157"/>
    </source>
</evidence>
<evidence type="ECO:0000256" key="9">
    <source>
        <dbReference type="ARBA" id="ARBA00023136"/>
    </source>
</evidence>
<evidence type="ECO:0000259" key="17">
    <source>
        <dbReference type="PROSITE" id="PS50026"/>
    </source>
</evidence>
<keyword evidence="5 13" id="KW-0812">Transmembrane</keyword>
<dbReference type="PROSITE" id="PS01285">
    <property type="entry name" value="FA58C_1"/>
    <property type="match status" value="1"/>
</dbReference>
<dbReference type="Proteomes" id="UP001142489">
    <property type="component" value="Unassembled WGS sequence"/>
</dbReference>
<dbReference type="InterPro" id="IPR013320">
    <property type="entry name" value="ConA-like_dom_sf"/>
</dbReference>
<feature type="transmembrane region" description="Helical" evidence="13">
    <location>
        <begin position="1242"/>
        <end position="1267"/>
    </location>
</feature>
<evidence type="ECO:0000313" key="20">
    <source>
        <dbReference type="Proteomes" id="UP001142489"/>
    </source>
</evidence>
<evidence type="ECO:0000256" key="11">
    <source>
        <dbReference type="PROSITE-ProRule" id="PRU00076"/>
    </source>
</evidence>
<dbReference type="GO" id="GO:0016020">
    <property type="term" value="C:membrane"/>
    <property type="evidence" value="ECO:0007669"/>
    <property type="project" value="UniProtKB-SubCell"/>
</dbReference>
<feature type="domain" description="Laminin G" evidence="16">
    <location>
        <begin position="795"/>
        <end position="960"/>
    </location>
</feature>
<feature type="signal peptide" evidence="14">
    <location>
        <begin position="1"/>
        <end position="25"/>
    </location>
</feature>
<dbReference type="GO" id="GO:0005604">
    <property type="term" value="C:basement membrane"/>
    <property type="evidence" value="ECO:0007669"/>
    <property type="project" value="UniProtKB-ARBA"/>
</dbReference>
<dbReference type="InterPro" id="IPR000421">
    <property type="entry name" value="FA58C"/>
</dbReference>
<evidence type="ECO:0000256" key="7">
    <source>
        <dbReference type="ARBA" id="ARBA00022737"/>
    </source>
</evidence>
<keyword evidence="8 13" id="KW-1133">Transmembrane helix</keyword>
<feature type="domain" description="Laminin G" evidence="16">
    <location>
        <begin position="371"/>
        <end position="548"/>
    </location>
</feature>
<keyword evidence="4 11" id="KW-0245">EGF-like domain</keyword>
<dbReference type="Gene3D" id="2.60.120.200">
    <property type="match status" value="4"/>
</dbReference>
<dbReference type="InterPro" id="IPR000742">
    <property type="entry name" value="EGF"/>
</dbReference>
<evidence type="ECO:0000256" key="8">
    <source>
        <dbReference type="ARBA" id="ARBA00022989"/>
    </source>
</evidence>
<feature type="domain" description="EGF-like" evidence="17">
    <location>
        <begin position="961"/>
        <end position="999"/>
    </location>
</feature>
<dbReference type="InterPro" id="IPR050372">
    <property type="entry name" value="Neurexin-related_CASP"/>
</dbReference>
<dbReference type="PROSITE" id="PS01286">
    <property type="entry name" value="FA58C_2"/>
    <property type="match status" value="1"/>
</dbReference>
<gene>
    <name evidence="19" type="ORF">JRQ81_001868</name>
</gene>
<reference evidence="19" key="1">
    <citation type="journal article" date="2023" name="DNA Res.">
        <title>Chromosome-level genome assembly of Phrynocephalus forsythii using third-generation DNA sequencing and Hi-C analysis.</title>
        <authorList>
            <person name="Qi Y."/>
            <person name="Zhao W."/>
            <person name="Zhao Y."/>
            <person name="Niu C."/>
            <person name="Cao S."/>
            <person name="Zhang Y."/>
        </authorList>
    </citation>
    <scope>NUCLEOTIDE SEQUENCE</scope>
    <source>
        <tissue evidence="19">Muscle</tissue>
    </source>
</reference>
<dbReference type="InterPro" id="IPR036056">
    <property type="entry name" value="Fibrinogen-like_C"/>
</dbReference>
<comment type="caution">
    <text evidence="11">Lacks conserved residue(s) required for the propagation of feature annotation.</text>
</comment>
<dbReference type="Pfam" id="PF02210">
    <property type="entry name" value="Laminin_G_2"/>
    <property type="match status" value="4"/>
</dbReference>
<evidence type="ECO:0000256" key="3">
    <source>
        <dbReference type="ARBA" id="ARBA00010241"/>
    </source>
</evidence>
<feature type="disulfide bond" evidence="12">
    <location>
        <begin position="933"/>
        <end position="960"/>
    </location>
</feature>
<evidence type="ECO:0000256" key="6">
    <source>
        <dbReference type="ARBA" id="ARBA00022729"/>
    </source>
</evidence>
<feature type="domain" description="Laminin G" evidence="16">
    <location>
        <begin position="183"/>
        <end position="364"/>
    </location>
</feature>
<evidence type="ECO:0000259" key="15">
    <source>
        <dbReference type="PROSITE" id="PS50022"/>
    </source>
</evidence>
<protein>
    <recommendedName>
        <fullName evidence="21">Contactin-associated protein-like 5</fullName>
    </recommendedName>
</protein>
<dbReference type="GO" id="GO:0005509">
    <property type="term" value="F:calcium ion binding"/>
    <property type="evidence" value="ECO:0007669"/>
    <property type="project" value="InterPro"/>
</dbReference>
<keyword evidence="7" id="KW-0677">Repeat</keyword>
<dbReference type="SUPFAM" id="SSF49785">
    <property type="entry name" value="Galactose-binding domain-like"/>
    <property type="match status" value="1"/>
</dbReference>
<evidence type="ECO:0000256" key="13">
    <source>
        <dbReference type="SAM" id="Phobius"/>
    </source>
</evidence>
<dbReference type="Gene3D" id="2.10.25.10">
    <property type="entry name" value="Laminin"/>
    <property type="match status" value="2"/>
</dbReference>
<evidence type="ECO:0000256" key="5">
    <source>
        <dbReference type="ARBA" id="ARBA00022692"/>
    </source>
</evidence>
<organism evidence="19 20">
    <name type="scientific">Phrynocephalus forsythii</name>
    <dbReference type="NCBI Taxonomy" id="171643"/>
    <lineage>
        <taxon>Eukaryota</taxon>
        <taxon>Metazoa</taxon>
        <taxon>Chordata</taxon>
        <taxon>Craniata</taxon>
        <taxon>Vertebrata</taxon>
        <taxon>Euteleostomi</taxon>
        <taxon>Lepidosauria</taxon>
        <taxon>Squamata</taxon>
        <taxon>Bifurcata</taxon>
        <taxon>Unidentata</taxon>
        <taxon>Episquamata</taxon>
        <taxon>Toxicofera</taxon>
        <taxon>Iguania</taxon>
        <taxon>Acrodonta</taxon>
        <taxon>Agamidae</taxon>
        <taxon>Agaminae</taxon>
        <taxon>Phrynocephalus</taxon>
    </lineage>
</organism>
<dbReference type="FunFam" id="2.60.120.260:FF:000016">
    <property type="entry name" value="Contactin-associated protein-like 4 isoform 1"/>
    <property type="match status" value="1"/>
</dbReference>
<dbReference type="InterPro" id="IPR001791">
    <property type="entry name" value="Laminin_G"/>
</dbReference>
<dbReference type="Gene3D" id="2.60.120.260">
    <property type="entry name" value="Galactose-binding domain-like"/>
    <property type="match status" value="1"/>
</dbReference>
<dbReference type="SMART" id="SM00231">
    <property type="entry name" value="FA58C"/>
    <property type="match status" value="1"/>
</dbReference>
<dbReference type="Pfam" id="PF00754">
    <property type="entry name" value="F5_F8_type_C"/>
    <property type="match status" value="1"/>
</dbReference>
<dbReference type="CDD" id="cd00054">
    <property type="entry name" value="EGF_CA"/>
    <property type="match status" value="2"/>
</dbReference>
<dbReference type="FunFam" id="2.60.120.200:FF:000026">
    <property type="entry name" value="contactin-associated protein-like 4 isoform X1"/>
    <property type="match status" value="1"/>
</dbReference>
<dbReference type="SMART" id="SM00179">
    <property type="entry name" value="EGF_CA"/>
    <property type="match status" value="2"/>
</dbReference>
<evidence type="ECO:0000259" key="16">
    <source>
        <dbReference type="PROSITE" id="PS50025"/>
    </source>
</evidence>
<feature type="domain" description="F5/8 type C" evidence="15">
    <location>
        <begin position="31"/>
        <end position="177"/>
    </location>
</feature>
<dbReference type="CDD" id="cd00110">
    <property type="entry name" value="LamG"/>
    <property type="match status" value="4"/>
</dbReference>
<dbReference type="PANTHER" id="PTHR15036">
    <property type="entry name" value="PIKACHURIN-LIKE PROTEIN"/>
    <property type="match status" value="1"/>
</dbReference>